<dbReference type="Proteomes" id="UP001596500">
    <property type="component" value="Unassembled WGS sequence"/>
</dbReference>
<evidence type="ECO:0000313" key="1">
    <source>
        <dbReference type="EMBL" id="MFC7439567.1"/>
    </source>
</evidence>
<sequence>MSFSEEETFNAFISGYKPAYLAHHEHELCVDFYIQLKGSDFPRIQIRDDMTLFFQTEQLKRRFIADAEGLEPGTADHHRALGLALGYPPIAVEHFAVSWVNRSLWEKSATYYYCGINFAGHIDDAESIAQWLWFNVPIPPTEVKVNHHGRKFSMFPPSKIVV</sequence>
<name>A0ABW2REY0_9BACL</name>
<dbReference type="RefSeq" id="WP_379862752.1">
    <property type="nucleotide sequence ID" value="NZ_JBHTBW010000001.1"/>
</dbReference>
<protein>
    <submittedName>
        <fullName evidence="1">Uncharacterized protein</fullName>
    </submittedName>
</protein>
<gene>
    <name evidence="1" type="ORF">ACFQNG_00065</name>
</gene>
<comment type="caution">
    <text evidence="1">The sequence shown here is derived from an EMBL/GenBank/DDBJ whole genome shotgun (WGS) entry which is preliminary data.</text>
</comment>
<evidence type="ECO:0000313" key="2">
    <source>
        <dbReference type="Proteomes" id="UP001596500"/>
    </source>
</evidence>
<organism evidence="1 2">
    <name type="scientific">Laceyella putida</name>
    <dbReference type="NCBI Taxonomy" id="110101"/>
    <lineage>
        <taxon>Bacteria</taxon>
        <taxon>Bacillati</taxon>
        <taxon>Bacillota</taxon>
        <taxon>Bacilli</taxon>
        <taxon>Bacillales</taxon>
        <taxon>Thermoactinomycetaceae</taxon>
        <taxon>Laceyella</taxon>
    </lineage>
</organism>
<dbReference type="EMBL" id="JBHTBW010000001">
    <property type="protein sequence ID" value="MFC7439567.1"/>
    <property type="molecule type" value="Genomic_DNA"/>
</dbReference>
<keyword evidence="2" id="KW-1185">Reference proteome</keyword>
<accession>A0ABW2REY0</accession>
<reference evidence="2" key="1">
    <citation type="journal article" date="2019" name="Int. J. Syst. Evol. Microbiol.">
        <title>The Global Catalogue of Microorganisms (GCM) 10K type strain sequencing project: providing services to taxonomists for standard genome sequencing and annotation.</title>
        <authorList>
            <consortium name="The Broad Institute Genomics Platform"/>
            <consortium name="The Broad Institute Genome Sequencing Center for Infectious Disease"/>
            <person name="Wu L."/>
            <person name="Ma J."/>
        </authorList>
    </citation>
    <scope>NUCLEOTIDE SEQUENCE [LARGE SCALE GENOMIC DNA]</scope>
    <source>
        <strain evidence="2">CGMCC 1.12942</strain>
    </source>
</reference>
<proteinExistence type="predicted"/>